<organism evidence="2 3">
    <name type="scientific">Pristionchus fissidentatus</name>
    <dbReference type="NCBI Taxonomy" id="1538716"/>
    <lineage>
        <taxon>Eukaryota</taxon>
        <taxon>Metazoa</taxon>
        <taxon>Ecdysozoa</taxon>
        <taxon>Nematoda</taxon>
        <taxon>Chromadorea</taxon>
        <taxon>Rhabditida</taxon>
        <taxon>Rhabditina</taxon>
        <taxon>Diplogasteromorpha</taxon>
        <taxon>Diplogasteroidea</taxon>
        <taxon>Neodiplogasteridae</taxon>
        <taxon>Pristionchus</taxon>
    </lineage>
</organism>
<comment type="caution">
    <text evidence="2">The sequence shown here is derived from an EMBL/GenBank/DDBJ whole genome shotgun (WGS) entry which is preliminary data.</text>
</comment>
<feature type="non-terminal residue" evidence="2">
    <location>
        <position position="1"/>
    </location>
</feature>
<feature type="compositionally biased region" description="Low complexity" evidence="1">
    <location>
        <begin position="68"/>
        <end position="81"/>
    </location>
</feature>
<evidence type="ECO:0000313" key="3">
    <source>
        <dbReference type="Proteomes" id="UP001432322"/>
    </source>
</evidence>
<evidence type="ECO:0000256" key="1">
    <source>
        <dbReference type="SAM" id="MobiDB-lite"/>
    </source>
</evidence>
<protein>
    <submittedName>
        <fullName evidence="2">Uncharacterized protein</fullName>
    </submittedName>
</protein>
<dbReference type="Proteomes" id="UP001432322">
    <property type="component" value="Unassembled WGS sequence"/>
</dbReference>
<accession>A0AAV5W7L7</accession>
<dbReference type="AlphaFoldDB" id="A0AAV5W7L7"/>
<sequence length="251" mass="28109">PLIASGQLSLPRSSSLTLLAITHPPHAMSFWNFHQQIPLFWNGRGQVGRDASAAGAAVGLPQFGPSGQPAQQLQQQRNNNNTGAAPSSGRRRRYNRGRLRSPSDTSTFPEKDLTGDSLRLSLADEIDDRFSRLRSNQKFAPTTKRTGHVQFEAMPSLMDERVATEKAIVDRYVKILECAVKEGIEDWDLAETEHEMLHELRLWKDRVKAEKLDNSDLRAYLLARRESLCGVHATLRSALEEVKSARDRVVG</sequence>
<evidence type="ECO:0000313" key="2">
    <source>
        <dbReference type="EMBL" id="GMT27836.1"/>
    </source>
</evidence>
<feature type="compositionally biased region" description="Basic residues" evidence="1">
    <location>
        <begin position="89"/>
        <end position="99"/>
    </location>
</feature>
<feature type="non-terminal residue" evidence="2">
    <location>
        <position position="251"/>
    </location>
</feature>
<name>A0AAV5W7L7_9BILA</name>
<dbReference type="EMBL" id="BTSY01000005">
    <property type="protein sequence ID" value="GMT27836.1"/>
    <property type="molecule type" value="Genomic_DNA"/>
</dbReference>
<feature type="region of interest" description="Disordered" evidence="1">
    <location>
        <begin position="62"/>
        <end position="113"/>
    </location>
</feature>
<gene>
    <name evidence="2" type="ORF">PFISCL1PPCAC_19133</name>
</gene>
<keyword evidence="3" id="KW-1185">Reference proteome</keyword>
<reference evidence="2" key="1">
    <citation type="submission" date="2023-10" db="EMBL/GenBank/DDBJ databases">
        <title>Genome assembly of Pristionchus species.</title>
        <authorList>
            <person name="Yoshida K."/>
            <person name="Sommer R.J."/>
        </authorList>
    </citation>
    <scope>NUCLEOTIDE SEQUENCE</scope>
    <source>
        <strain evidence="2">RS5133</strain>
    </source>
</reference>
<proteinExistence type="predicted"/>